<keyword evidence="4 7" id="KW-0812">Transmembrane</keyword>
<keyword evidence="3" id="KW-1003">Cell membrane</keyword>
<accession>A0A9D1PML7</accession>
<dbReference type="SUPFAM" id="SSF161098">
    <property type="entry name" value="MetI-like"/>
    <property type="match status" value="1"/>
</dbReference>
<evidence type="ECO:0000256" key="2">
    <source>
        <dbReference type="ARBA" id="ARBA00022448"/>
    </source>
</evidence>
<dbReference type="Proteomes" id="UP000823937">
    <property type="component" value="Unassembled WGS sequence"/>
</dbReference>
<name>A0A9D1PML7_9BACI</name>
<feature type="transmembrane region" description="Helical" evidence="7">
    <location>
        <begin position="154"/>
        <end position="174"/>
    </location>
</feature>
<protein>
    <submittedName>
        <fullName evidence="9">Sugar ABC transporter permease</fullName>
    </submittedName>
</protein>
<reference evidence="9" key="2">
    <citation type="submission" date="2021-04" db="EMBL/GenBank/DDBJ databases">
        <authorList>
            <person name="Gilroy R."/>
        </authorList>
    </citation>
    <scope>NUCLEOTIDE SEQUENCE</scope>
    <source>
        <strain evidence="9">CHK169-2315</strain>
    </source>
</reference>
<feature type="transmembrane region" description="Helical" evidence="7">
    <location>
        <begin position="105"/>
        <end position="125"/>
    </location>
</feature>
<dbReference type="GO" id="GO:0055085">
    <property type="term" value="P:transmembrane transport"/>
    <property type="evidence" value="ECO:0007669"/>
    <property type="project" value="InterPro"/>
</dbReference>
<evidence type="ECO:0000259" key="8">
    <source>
        <dbReference type="PROSITE" id="PS50928"/>
    </source>
</evidence>
<feature type="transmembrane region" description="Helical" evidence="7">
    <location>
        <begin position="72"/>
        <end position="93"/>
    </location>
</feature>
<comment type="similarity">
    <text evidence="7">Belongs to the binding-protein-dependent transport system permease family.</text>
</comment>
<feature type="transmembrane region" description="Helical" evidence="7">
    <location>
        <begin position="203"/>
        <end position="221"/>
    </location>
</feature>
<dbReference type="PANTHER" id="PTHR30193">
    <property type="entry name" value="ABC TRANSPORTER PERMEASE PROTEIN"/>
    <property type="match status" value="1"/>
</dbReference>
<evidence type="ECO:0000313" key="9">
    <source>
        <dbReference type="EMBL" id="HIV74762.1"/>
    </source>
</evidence>
<dbReference type="Pfam" id="PF00528">
    <property type="entry name" value="BPD_transp_1"/>
    <property type="match status" value="1"/>
</dbReference>
<keyword evidence="2 7" id="KW-0813">Transport</keyword>
<evidence type="ECO:0000256" key="1">
    <source>
        <dbReference type="ARBA" id="ARBA00004651"/>
    </source>
</evidence>
<organism evidence="9 10">
    <name type="scientific">Candidatus Pseudogracilibacillus intestinigallinarum</name>
    <dbReference type="NCBI Taxonomy" id="2838742"/>
    <lineage>
        <taxon>Bacteria</taxon>
        <taxon>Bacillati</taxon>
        <taxon>Bacillota</taxon>
        <taxon>Bacilli</taxon>
        <taxon>Bacillales</taxon>
        <taxon>Bacillaceae</taxon>
        <taxon>Pseudogracilibacillus</taxon>
    </lineage>
</organism>
<dbReference type="PROSITE" id="PS50928">
    <property type="entry name" value="ABC_TM1"/>
    <property type="match status" value="1"/>
</dbReference>
<dbReference type="InterPro" id="IPR000515">
    <property type="entry name" value="MetI-like"/>
</dbReference>
<comment type="subcellular location">
    <subcellularLocation>
        <location evidence="1 7">Cell membrane</location>
        <topology evidence="1 7">Multi-pass membrane protein</topology>
    </subcellularLocation>
</comment>
<evidence type="ECO:0000256" key="4">
    <source>
        <dbReference type="ARBA" id="ARBA00022692"/>
    </source>
</evidence>
<feature type="transmembrane region" description="Helical" evidence="7">
    <location>
        <begin position="262"/>
        <end position="283"/>
    </location>
</feature>
<gene>
    <name evidence="9" type="ORF">H9895_06775</name>
</gene>
<dbReference type="Gene3D" id="1.10.3720.10">
    <property type="entry name" value="MetI-like"/>
    <property type="match status" value="1"/>
</dbReference>
<dbReference type="GO" id="GO:0005886">
    <property type="term" value="C:plasma membrane"/>
    <property type="evidence" value="ECO:0007669"/>
    <property type="project" value="UniProtKB-SubCell"/>
</dbReference>
<feature type="transmembrane region" description="Helical" evidence="7">
    <location>
        <begin position="12"/>
        <end position="35"/>
    </location>
</feature>
<evidence type="ECO:0000256" key="3">
    <source>
        <dbReference type="ARBA" id="ARBA00022475"/>
    </source>
</evidence>
<keyword evidence="5 7" id="KW-1133">Transmembrane helix</keyword>
<dbReference type="AlphaFoldDB" id="A0A9D1PML7"/>
<comment type="caution">
    <text evidence="9">The sequence shown here is derived from an EMBL/GenBank/DDBJ whole genome shotgun (WGS) entry which is preliminary data.</text>
</comment>
<reference evidence="9" key="1">
    <citation type="journal article" date="2021" name="PeerJ">
        <title>Extensive microbial diversity within the chicken gut microbiome revealed by metagenomics and culture.</title>
        <authorList>
            <person name="Gilroy R."/>
            <person name="Ravi A."/>
            <person name="Getino M."/>
            <person name="Pursley I."/>
            <person name="Horton D.L."/>
            <person name="Alikhan N.F."/>
            <person name="Baker D."/>
            <person name="Gharbi K."/>
            <person name="Hall N."/>
            <person name="Watson M."/>
            <person name="Adriaenssens E.M."/>
            <person name="Foster-Nyarko E."/>
            <person name="Jarju S."/>
            <person name="Secka A."/>
            <person name="Antonio M."/>
            <person name="Oren A."/>
            <person name="Chaudhuri R.R."/>
            <person name="La Ragione R."/>
            <person name="Hildebrand F."/>
            <person name="Pallen M.J."/>
        </authorList>
    </citation>
    <scope>NUCLEOTIDE SEQUENCE</scope>
    <source>
        <strain evidence="9">CHK169-2315</strain>
    </source>
</reference>
<dbReference type="PANTHER" id="PTHR30193:SF37">
    <property type="entry name" value="INNER MEMBRANE ABC TRANSPORTER PERMEASE PROTEIN YCJO"/>
    <property type="match status" value="1"/>
</dbReference>
<dbReference type="CDD" id="cd06261">
    <property type="entry name" value="TM_PBP2"/>
    <property type="match status" value="1"/>
</dbReference>
<proteinExistence type="inferred from homology"/>
<dbReference type="InterPro" id="IPR035906">
    <property type="entry name" value="MetI-like_sf"/>
</dbReference>
<evidence type="ECO:0000256" key="6">
    <source>
        <dbReference type="ARBA" id="ARBA00023136"/>
    </source>
</evidence>
<keyword evidence="6 7" id="KW-0472">Membrane</keyword>
<evidence type="ECO:0000256" key="7">
    <source>
        <dbReference type="RuleBase" id="RU363032"/>
    </source>
</evidence>
<dbReference type="InterPro" id="IPR051393">
    <property type="entry name" value="ABC_transporter_permease"/>
</dbReference>
<sequence>MSRLKKSMKIFIFLGIPLIPLIVFWFIPMIVSLWLSLTDWDYISPTFNYVAMDNYTYAFTSDDFYQALKNTVIFGVFTVIPTIIIGLCLALLLREGLKGITFFRSLMFSPWITPMVAMSIVWAWIYEPDVGLLNQVLGFFHLPQPDWLHSSKSALWSIIIVTVWKNAGWAMLFYSDALQKIPRDLYEVSELEGASAWQRLRTIVIPLVSPTTLFLGIMLAIESIQAYDQIQVMTQGGPSGSTRTLLYMYYQMAFEQFNMGQATAISTIIVVITGILALTMFYVSKRWVHY</sequence>
<dbReference type="EMBL" id="DXHX01000105">
    <property type="protein sequence ID" value="HIV74762.1"/>
    <property type="molecule type" value="Genomic_DNA"/>
</dbReference>
<evidence type="ECO:0000256" key="5">
    <source>
        <dbReference type="ARBA" id="ARBA00022989"/>
    </source>
</evidence>
<feature type="domain" description="ABC transmembrane type-1" evidence="8">
    <location>
        <begin position="68"/>
        <end position="280"/>
    </location>
</feature>
<evidence type="ECO:0000313" key="10">
    <source>
        <dbReference type="Proteomes" id="UP000823937"/>
    </source>
</evidence>